<name>A0A2V1DXR2_9PLEO</name>
<dbReference type="OrthoDB" id="10533293at2759"/>
<keyword evidence="3" id="KW-1185">Reference proteome</keyword>
<accession>A0A2V1DXR2</accession>
<evidence type="ECO:0000313" key="3">
    <source>
        <dbReference type="Proteomes" id="UP000244855"/>
    </source>
</evidence>
<evidence type="ECO:0000256" key="1">
    <source>
        <dbReference type="SAM" id="Coils"/>
    </source>
</evidence>
<gene>
    <name evidence="2" type="ORF">DM02DRAFT_652942</name>
</gene>
<proteinExistence type="predicted"/>
<dbReference type="Proteomes" id="UP000244855">
    <property type="component" value="Unassembled WGS sequence"/>
</dbReference>
<evidence type="ECO:0000313" key="2">
    <source>
        <dbReference type="EMBL" id="PVI03143.1"/>
    </source>
</evidence>
<organism evidence="2 3">
    <name type="scientific">Periconia macrospinosa</name>
    <dbReference type="NCBI Taxonomy" id="97972"/>
    <lineage>
        <taxon>Eukaryota</taxon>
        <taxon>Fungi</taxon>
        <taxon>Dikarya</taxon>
        <taxon>Ascomycota</taxon>
        <taxon>Pezizomycotina</taxon>
        <taxon>Dothideomycetes</taxon>
        <taxon>Pleosporomycetidae</taxon>
        <taxon>Pleosporales</taxon>
        <taxon>Massarineae</taxon>
        <taxon>Periconiaceae</taxon>
        <taxon>Periconia</taxon>
    </lineage>
</organism>
<keyword evidence="1" id="KW-0175">Coiled coil</keyword>
<protein>
    <submittedName>
        <fullName evidence="2">Uncharacterized protein</fullName>
    </submittedName>
</protein>
<feature type="coiled-coil region" evidence="1">
    <location>
        <begin position="328"/>
        <end position="376"/>
    </location>
</feature>
<dbReference type="EMBL" id="KZ805335">
    <property type="protein sequence ID" value="PVI03143.1"/>
    <property type="molecule type" value="Genomic_DNA"/>
</dbReference>
<dbReference type="AlphaFoldDB" id="A0A2V1DXR2"/>
<reference evidence="2 3" key="1">
    <citation type="journal article" date="2018" name="Sci. Rep.">
        <title>Comparative genomics provides insights into the lifestyle and reveals functional heterogeneity of dark septate endophytic fungi.</title>
        <authorList>
            <person name="Knapp D.G."/>
            <person name="Nemeth J.B."/>
            <person name="Barry K."/>
            <person name="Hainaut M."/>
            <person name="Henrissat B."/>
            <person name="Johnson J."/>
            <person name="Kuo A."/>
            <person name="Lim J.H.P."/>
            <person name="Lipzen A."/>
            <person name="Nolan M."/>
            <person name="Ohm R.A."/>
            <person name="Tamas L."/>
            <person name="Grigoriev I.V."/>
            <person name="Spatafora J.W."/>
            <person name="Nagy L.G."/>
            <person name="Kovacs G.M."/>
        </authorList>
    </citation>
    <scope>NUCLEOTIDE SEQUENCE [LARGE SCALE GENOMIC DNA]</scope>
    <source>
        <strain evidence="2 3">DSE2036</strain>
    </source>
</reference>
<sequence length="418" mass="46984">MRTFYHLPIHPPHFALAEAPGKPPKYSSFNILLSMTDIPNMDTEGSIHVNPASNFHREAMVNTNVMDTQEHDPPPNPQLEVVRRACGDKAHLLDKLPYEKVKFEDHVDNVTLSGGKKPTPAVKVKFHVATDYIVEDDYNVIIWAYLFENTETDPTTRVGYFGLNPDNETIQYTDRDIIHSAKLTEIFPVNCSTGMIGALVKFYFYKFGVKLPALGTFSTANTENIIRACGRFENPNYNGRRATRTFDFTSNEALTTYPHFTPPGRSPASVSPIPEGYSIMSPGLTIQGDSPEHNETHWSQPSGYGSRDTFFAQMSQASAQESRYEQRLEGITAVKKEQEQKVNVLKKKIRAAAADLQDAEAHLEQLRSQEASEVQNLNAAKVAKKTVLQKADPQTKMILELGIKIGREQNERKRQRSV</sequence>